<dbReference type="EC" id="2.7.4.16" evidence="2"/>
<dbReference type="GO" id="GO:0009228">
    <property type="term" value="P:thiamine biosynthetic process"/>
    <property type="evidence" value="ECO:0007669"/>
    <property type="project" value="UniProtKB-KW"/>
</dbReference>
<sequence length="502" mass="54343">MNPKILTILDHYYPEGHPAREILLQHSRMVARKALDAALQIMEEGPDLNFIAEAALLHDIGIGLTHAPGIGCHGKDAYICHGFLGHDILKKEGLPRHALVCERHTGTGLSKEEILKKKLPLPQRDMQPVSLEEEIICYADKFFSKNPGEAGREKPLAIIRSQLARFGDHQLERFDSWHSRFGGTKVKSAGKASWNEFDLIRKLTADKKDPVIPVGPGDDAALLPCLQRPVISTDTQREGVHFLRNWMSFEELGYRAVMATASDLAASFARPVALFVNLGLPPGEREVDILALQQGMLQALGETGGSIAGGNICKAEVLCVDLFMIGEGGEIFPRRSLAKTREGIYVTGFSGDAAAGCHALLSENRKGAEVLIRRFIKPKARFDAAALLSDAGVRCLMDISDGLAGDALHLAKASRLTLALNPDDIPLSPDLLGYASRCGKTPLFFALTGGEDYELLFTAEDSVAEKLSTKLSGITRIGTCLGASEGNITGLPEWATHGFSHG</sequence>
<keyword evidence="2" id="KW-0067">ATP-binding</keyword>
<feature type="domain" description="PurM-like N-terminal" evidence="3">
    <location>
        <begin position="217"/>
        <end position="326"/>
    </location>
</feature>
<comment type="similarity">
    <text evidence="2">Belongs to the thiamine-monophosphate kinase family.</text>
</comment>
<feature type="binding site" evidence="2">
    <location>
        <position position="232"/>
    </location>
    <ligand>
        <name>Mg(2+)</name>
        <dbReference type="ChEBI" id="CHEBI:18420"/>
        <label>4</label>
    </ligand>
</feature>
<feature type="binding site" evidence="2">
    <location>
        <position position="263"/>
    </location>
    <ligand>
        <name>Mg(2+)</name>
        <dbReference type="ChEBI" id="CHEBI:18420"/>
        <label>3</label>
    </ligand>
</feature>
<dbReference type="NCBIfam" id="TIGR01379">
    <property type="entry name" value="thiL"/>
    <property type="match status" value="1"/>
</dbReference>
<dbReference type="UniPathway" id="UPA00060">
    <property type="reaction ID" value="UER00142"/>
</dbReference>
<feature type="binding site" evidence="2">
    <location>
        <position position="335"/>
    </location>
    <ligand>
        <name>ATP</name>
        <dbReference type="ChEBI" id="CHEBI:30616"/>
    </ligand>
</feature>
<comment type="pathway">
    <text evidence="2">Cofactor biosynthesis; thiamine diphosphate biosynthesis; thiamine diphosphate from thiamine phosphate: step 1/1.</text>
</comment>
<dbReference type="Pfam" id="PF00586">
    <property type="entry name" value="AIRS"/>
    <property type="match status" value="1"/>
</dbReference>
<feature type="binding site" evidence="2">
    <location>
        <position position="311"/>
    </location>
    <ligand>
        <name>Mg(2+)</name>
        <dbReference type="ChEBI" id="CHEBI:18420"/>
        <label>1</label>
    </ligand>
</feature>
<comment type="function">
    <text evidence="2">Catalyzes the ATP-dependent phosphorylation of thiamine-monophosphate (TMP) to form thiamine-pyrophosphate (TPP), the active form of vitamin B1.</text>
</comment>
<feature type="binding site" evidence="2">
    <location>
        <position position="234"/>
    </location>
    <ligand>
        <name>Mg(2+)</name>
        <dbReference type="ChEBI" id="CHEBI:18420"/>
        <label>1</label>
    </ligand>
</feature>
<gene>
    <name evidence="2 5" type="primary">thiL</name>
    <name evidence="5" type="ORF">FIM25_00095</name>
</gene>
<dbReference type="CDD" id="cd00077">
    <property type="entry name" value="HDc"/>
    <property type="match status" value="1"/>
</dbReference>
<feature type="binding site" evidence="2">
    <location>
        <position position="398"/>
    </location>
    <ligand>
        <name>Mg(2+)</name>
        <dbReference type="ChEBI" id="CHEBI:18420"/>
        <label>3</label>
    </ligand>
</feature>
<feature type="binding site" evidence="2">
    <location>
        <position position="400"/>
    </location>
    <ligand>
        <name>ATP</name>
        <dbReference type="ChEBI" id="CHEBI:30616"/>
    </ligand>
</feature>
<dbReference type="InterPro" id="IPR036676">
    <property type="entry name" value="PurM-like_C_sf"/>
</dbReference>
<feature type="binding site" evidence="2">
    <location>
        <position position="499"/>
    </location>
    <ligand>
        <name>substrate</name>
    </ligand>
</feature>
<proteinExistence type="inferred from homology"/>
<dbReference type="GO" id="GO:0005524">
    <property type="term" value="F:ATP binding"/>
    <property type="evidence" value="ECO:0007669"/>
    <property type="project" value="UniProtKB-UniRule"/>
</dbReference>
<dbReference type="Pfam" id="PF01966">
    <property type="entry name" value="HD"/>
    <property type="match status" value="1"/>
</dbReference>
<evidence type="ECO:0000256" key="2">
    <source>
        <dbReference type="HAMAP-Rule" id="MF_02128"/>
    </source>
</evidence>
<dbReference type="GO" id="GO:0009030">
    <property type="term" value="F:thiamine-phosphate kinase activity"/>
    <property type="evidence" value="ECO:0007669"/>
    <property type="project" value="UniProtKB-UniRule"/>
</dbReference>
<dbReference type="EMBL" id="VDMB01000001">
    <property type="protein sequence ID" value="TYT75995.1"/>
    <property type="molecule type" value="Genomic_DNA"/>
</dbReference>
<dbReference type="GO" id="GO:0009229">
    <property type="term" value="P:thiamine diphosphate biosynthetic process"/>
    <property type="evidence" value="ECO:0007669"/>
    <property type="project" value="UniProtKB-UniRule"/>
</dbReference>
<feature type="binding site" evidence="2">
    <location>
        <position position="219"/>
    </location>
    <ligand>
        <name>Mg(2+)</name>
        <dbReference type="ChEBI" id="CHEBI:18420"/>
        <label>4</label>
    </ligand>
</feature>
<feature type="binding site" evidence="2">
    <location>
        <position position="451"/>
    </location>
    <ligand>
        <name>substrate</name>
    </ligand>
</feature>
<feature type="binding site" evidence="2">
    <location>
        <position position="233"/>
    </location>
    <ligand>
        <name>Mg(2+)</name>
        <dbReference type="ChEBI" id="CHEBI:18420"/>
        <label>1</label>
    </ligand>
</feature>
<dbReference type="GO" id="GO:0000287">
    <property type="term" value="F:magnesium ion binding"/>
    <property type="evidence" value="ECO:0007669"/>
    <property type="project" value="UniProtKB-UniRule"/>
</dbReference>
<organism evidence="5 6">
    <name type="scientific">Desulfobotulus mexicanus</name>
    <dbReference type="NCBI Taxonomy" id="2586642"/>
    <lineage>
        <taxon>Bacteria</taxon>
        <taxon>Pseudomonadati</taxon>
        <taxon>Thermodesulfobacteriota</taxon>
        <taxon>Desulfobacteria</taxon>
        <taxon>Desulfobacterales</taxon>
        <taxon>Desulfobacteraceae</taxon>
        <taxon>Desulfobotulus</taxon>
    </lineage>
</organism>
<dbReference type="InterPro" id="IPR036921">
    <property type="entry name" value="PurM-like_N_sf"/>
</dbReference>
<dbReference type="InterPro" id="IPR016188">
    <property type="entry name" value="PurM-like_N"/>
</dbReference>
<feature type="binding site" evidence="2">
    <location>
        <position position="241"/>
    </location>
    <ligand>
        <name>substrate</name>
    </ligand>
</feature>
<dbReference type="InterPro" id="IPR006674">
    <property type="entry name" value="HD_domain"/>
</dbReference>
<comment type="caution">
    <text evidence="2">Lacks conserved residue(s) required for the propagation of feature annotation.</text>
</comment>
<keyword evidence="2 5" id="KW-0808">Transferase</keyword>
<accession>A0A5Q4VEC4</accession>
<keyword evidence="2" id="KW-0547">Nucleotide-binding</keyword>
<evidence type="ECO:0000313" key="5">
    <source>
        <dbReference type="EMBL" id="TYT75995.1"/>
    </source>
</evidence>
<feature type="binding site" evidence="2">
    <location>
        <position position="219"/>
    </location>
    <ligand>
        <name>Mg(2+)</name>
        <dbReference type="ChEBI" id="CHEBI:18420"/>
        <label>3</label>
    </ligand>
</feature>
<reference evidence="5 6" key="1">
    <citation type="submission" date="2019-06" db="EMBL/GenBank/DDBJ databases">
        <title>Desulfobotulus mexicanus sp. nov., a novel sulfate-reducing bacterium isolated from the sediment of an alkaline crater lake in Mexico.</title>
        <authorList>
            <person name="Hirschler-Rea A."/>
        </authorList>
    </citation>
    <scope>NUCLEOTIDE SEQUENCE [LARGE SCALE GENOMIC DNA]</scope>
    <source>
        <strain evidence="5 6">PAR22N</strain>
    </source>
</reference>
<keyword evidence="2 5" id="KW-0418">Kinase</keyword>
<dbReference type="Proteomes" id="UP000321899">
    <property type="component" value="Unassembled WGS sequence"/>
</dbReference>
<dbReference type="Gene3D" id="3.90.650.10">
    <property type="entry name" value="PurM-like C-terminal domain"/>
    <property type="match status" value="1"/>
</dbReference>
<dbReference type="SUPFAM" id="SSF109604">
    <property type="entry name" value="HD-domain/PDEase-like"/>
    <property type="match status" value="1"/>
</dbReference>
<protein>
    <recommendedName>
        <fullName evidence="2">Thiamine-monophosphate kinase</fullName>
        <shortName evidence="2">TMP kinase</shortName>
        <shortName evidence="2">Thiamine-phosphate kinase</shortName>
        <ecNumber evidence="2">2.7.4.16</ecNumber>
    </recommendedName>
</protein>
<dbReference type="AlphaFoldDB" id="A0A5Q4VEC4"/>
<evidence type="ECO:0000259" key="4">
    <source>
        <dbReference type="Pfam" id="PF01966"/>
    </source>
</evidence>
<dbReference type="SUPFAM" id="SSF56042">
    <property type="entry name" value="PurM C-terminal domain-like"/>
    <property type="match status" value="1"/>
</dbReference>
<dbReference type="PANTHER" id="PTHR30270">
    <property type="entry name" value="THIAMINE-MONOPHOSPHATE KINASE"/>
    <property type="match status" value="1"/>
</dbReference>
<dbReference type="OrthoDB" id="1722553at2"/>
<dbReference type="Gene3D" id="1.10.3210.10">
    <property type="entry name" value="Hypothetical protein af1432"/>
    <property type="match status" value="1"/>
</dbReference>
<comment type="catalytic activity">
    <reaction evidence="2">
        <text>thiamine phosphate + ATP = thiamine diphosphate + ADP</text>
        <dbReference type="Rhea" id="RHEA:15913"/>
        <dbReference type="ChEBI" id="CHEBI:30616"/>
        <dbReference type="ChEBI" id="CHEBI:37575"/>
        <dbReference type="ChEBI" id="CHEBI:58937"/>
        <dbReference type="ChEBI" id="CHEBI:456216"/>
        <dbReference type="EC" id="2.7.4.16"/>
    </reaction>
</comment>
<name>A0A5Q4VEC4_9BACT</name>
<feature type="domain" description="HD" evidence="4">
    <location>
        <begin position="24"/>
        <end position="142"/>
    </location>
</feature>
<dbReference type="NCBIfam" id="TIGR00277">
    <property type="entry name" value="HDIG"/>
    <property type="match status" value="1"/>
</dbReference>
<comment type="miscellaneous">
    <text evidence="2">Reaction mechanism of ThiL seems to utilize a direct, inline transfer of the gamma-phosphate of ATP to TMP rather than a phosphorylated enzyme intermediate.</text>
</comment>
<comment type="caution">
    <text evidence="5">The sequence shown here is derived from an EMBL/GenBank/DDBJ whole genome shotgun (WGS) entry which is preliminary data.</text>
</comment>
<keyword evidence="6" id="KW-1185">Reference proteome</keyword>
<dbReference type="InterPro" id="IPR003607">
    <property type="entry name" value="HD/PDEase_dom"/>
</dbReference>
<dbReference type="Gene3D" id="3.30.1330.10">
    <property type="entry name" value="PurM-like, N-terminal domain"/>
    <property type="match status" value="1"/>
</dbReference>
<evidence type="ECO:0000256" key="1">
    <source>
        <dbReference type="ARBA" id="ARBA00022977"/>
    </source>
</evidence>
<evidence type="ECO:0000313" key="6">
    <source>
        <dbReference type="Proteomes" id="UP000321899"/>
    </source>
</evidence>
<dbReference type="PANTHER" id="PTHR30270:SF0">
    <property type="entry name" value="THIAMINE-MONOPHOSPHATE KINASE"/>
    <property type="match status" value="1"/>
</dbReference>
<keyword evidence="1 2" id="KW-0784">Thiamine biosynthesis</keyword>
<dbReference type="InterPro" id="IPR006283">
    <property type="entry name" value="ThiL-like"/>
</dbReference>
<feature type="binding site" evidence="2">
    <location>
        <begin position="310"/>
        <end position="311"/>
    </location>
    <ligand>
        <name>ATP</name>
        <dbReference type="ChEBI" id="CHEBI:30616"/>
    </ligand>
</feature>
<dbReference type="SUPFAM" id="SSF55326">
    <property type="entry name" value="PurM N-terminal domain-like"/>
    <property type="match status" value="1"/>
</dbReference>
<evidence type="ECO:0000259" key="3">
    <source>
        <dbReference type="Pfam" id="PF00586"/>
    </source>
</evidence>
<keyword evidence="2" id="KW-0479">Metal-binding</keyword>
<feature type="binding site" evidence="2">
    <location>
        <position position="263"/>
    </location>
    <ligand>
        <name>Mg(2+)</name>
        <dbReference type="ChEBI" id="CHEBI:18420"/>
        <label>2</label>
    </ligand>
</feature>
<feature type="binding site" evidence="2">
    <location>
        <position position="234"/>
    </location>
    <ligand>
        <name>Mg(2+)</name>
        <dbReference type="ChEBI" id="CHEBI:18420"/>
        <label>2</label>
    </ligand>
</feature>
<dbReference type="HAMAP" id="MF_02128">
    <property type="entry name" value="TMP_kinase"/>
    <property type="match status" value="1"/>
</dbReference>
<dbReference type="InterPro" id="IPR006675">
    <property type="entry name" value="HDIG_dom"/>
</dbReference>
<dbReference type="RefSeq" id="WP_139444912.1">
    <property type="nucleotide sequence ID" value="NZ_VDMB01000001.1"/>
</dbReference>
<keyword evidence="2" id="KW-0460">Magnesium</keyword>
<feature type="binding site" evidence="2">
    <location>
        <position position="263"/>
    </location>
    <ligand>
        <name>Mg(2+)</name>
        <dbReference type="ChEBI" id="CHEBI:18420"/>
        <label>4</label>
    </ligand>
</feature>
<feature type="binding site" evidence="2">
    <location>
        <position position="401"/>
    </location>
    <ligand>
        <name>Mg(2+)</name>
        <dbReference type="ChEBI" id="CHEBI:18420"/>
        <label>5</label>
    </ligand>
</feature>
<dbReference type="CDD" id="cd02194">
    <property type="entry name" value="ThiL"/>
    <property type="match status" value="1"/>
</dbReference>